<dbReference type="InterPro" id="IPR029063">
    <property type="entry name" value="SAM-dependent_MTases_sf"/>
</dbReference>
<reference evidence="3" key="1">
    <citation type="submission" date="2018-01" db="EMBL/GenBank/DDBJ databases">
        <authorList>
            <person name="Clerissi C."/>
        </authorList>
    </citation>
    <scope>NUCLEOTIDE SEQUENCE</scope>
    <source>
        <strain evidence="3">Cupriavidus oxalaticus LMG 2235</strain>
    </source>
</reference>
<organism evidence="3">
    <name type="scientific">Cupriavidus oxalaticus</name>
    <dbReference type="NCBI Taxonomy" id="96344"/>
    <lineage>
        <taxon>Bacteria</taxon>
        <taxon>Pseudomonadati</taxon>
        <taxon>Pseudomonadota</taxon>
        <taxon>Betaproteobacteria</taxon>
        <taxon>Burkholderiales</taxon>
        <taxon>Burkholderiaceae</taxon>
        <taxon>Cupriavidus</taxon>
    </lineage>
</organism>
<dbReference type="SUPFAM" id="SSF53335">
    <property type="entry name" value="S-adenosyl-L-methionine-dependent methyltransferases"/>
    <property type="match status" value="1"/>
</dbReference>
<dbReference type="AlphaFoldDB" id="A0A375G152"/>
<protein>
    <recommendedName>
        <fullName evidence="2">Methyltransferase type 11 domain-containing protein</fullName>
    </recommendedName>
</protein>
<feature type="region of interest" description="Disordered" evidence="1">
    <location>
        <begin position="69"/>
        <end position="99"/>
    </location>
</feature>
<feature type="domain" description="Methyltransferase type 11" evidence="2">
    <location>
        <begin position="178"/>
        <end position="228"/>
    </location>
</feature>
<gene>
    <name evidence="3" type="ORF">CO2235_180002</name>
</gene>
<evidence type="ECO:0000256" key="1">
    <source>
        <dbReference type="SAM" id="MobiDB-lite"/>
    </source>
</evidence>
<dbReference type="Gene3D" id="3.40.50.150">
    <property type="entry name" value="Vaccinia Virus protein VP39"/>
    <property type="match status" value="1"/>
</dbReference>
<dbReference type="Pfam" id="PF08241">
    <property type="entry name" value="Methyltransf_11"/>
    <property type="match status" value="1"/>
</dbReference>
<sequence>MCRQQVGDAALVIAVVMGDYNSAQSQPPLRQKLLHRRRLAGIDHGGVMPVVDGPDIVILERRDRLNLQHAHAPMSNRPNRQNGEYGQRDQRRLNGPNGPNGPIVSWEDWLASPPGQYMLRWEAQQYDRTVADIFGYHAVQLGMPHVDTLRENRMPFSALALDPASGPHGPRAAHPDARQLLCRFDELPFDTQSVDLVTLPHILEFAEDPHEVLREVSRVLMPEGRVVVTCFNPMSLWGARQGMNRLGATPFLPTDAQQIGFVRIKDWLKLLGFDIIRGRFGCYCPPYRTERWLQRTAFMEKAGDRWWPIFGAVYMISAIKRVRNIRLVGPAWKAKPALAPVATPVATPTGTHGKTPGDDH</sequence>
<dbReference type="InterPro" id="IPR013216">
    <property type="entry name" value="Methyltransf_11"/>
</dbReference>
<proteinExistence type="predicted"/>
<evidence type="ECO:0000313" key="3">
    <source>
        <dbReference type="EMBL" id="SPC13104.1"/>
    </source>
</evidence>
<evidence type="ECO:0000259" key="2">
    <source>
        <dbReference type="Pfam" id="PF08241"/>
    </source>
</evidence>
<name>A0A375G152_9BURK</name>
<dbReference type="GO" id="GO:0008757">
    <property type="term" value="F:S-adenosylmethionine-dependent methyltransferase activity"/>
    <property type="evidence" value="ECO:0007669"/>
    <property type="project" value="InterPro"/>
</dbReference>
<comment type="caution">
    <text evidence="3">The sequence shown here is derived from an EMBL/GenBank/DDBJ whole genome shotgun (WGS) entry which is preliminary data.</text>
</comment>
<dbReference type="EMBL" id="OGUS01000118">
    <property type="protein sequence ID" value="SPC13104.1"/>
    <property type="molecule type" value="Genomic_DNA"/>
</dbReference>
<accession>A0A375G152</accession>
<dbReference type="Proteomes" id="UP000256862">
    <property type="component" value="Chromosome CO2235"/>
</dbReference>